<evidence type="ECO:0000313" key="2">
    <source>
        <dbReference type="EMBL" id="MCV7026596.1"/>
    </source>
</evidence>
<evidence type="ECO:0000313" key="1">
    <source>
        <dbReference type="EMBL" id="GAT07653.1"/>
    </source>
</evidence>
<gene>
    <name evidence="2" type="ORF">H7I77_25135</name>
    <name evidence="1" type="ORF">RMCN_0786</name>
</gene>
<dbReference type="EMBL" id="JACKTI010000069">
    <property type="protein sequence ID" value="MCV7026596.1"/>
    <property type="molecule type" value="Genomic_DNA"/>
</dbReference>
<reference evidence="2" key="2">
    <citation type="submission" date="2020-07" db="EMBL/GenBank/DDBJ databases">
        <authorList>
            <person name="Pettersson B.M.F."/>
            <person name="Behra P.R.K."/>
            <person name="Ramesh M."/>
            <person name="Das S."/>
            <person name="Dasgupta S."/>
            <person name="Kirsebom L.A."/>
        </authorList>
    </citation>
    <scope>NUCLEOTIDE SEQUENCE</scope>
    <source>
        <strain evidence="2">DSM 44203</strain>
    </source>
</reference>
<accession>A0AAW5ST17</accession>
<reference evidence="2" key="3">
    <citation type="journal article" date="2022" name="BMC Genomics">
        <title>Comparative genome analysis of mycobacteria focusing on tRNA and non-coding RNA.</title>
        <authorList>
            <person name="Behra P.R.K."/>
            <person name="Pettersson B.M.F."/>
            <person name="Ramesh M."/>
            <person name="Das S."/>
            <person name="Dasgupta S."/>
            <person name="Kirsebom L.A."/>
        </authorList>
    </citation>
    <scope>NUCLEOTIDE SEQUENCE</scope>
    <source>
        <strain evidence="2">DSM 44203</strain>
    </source>
</reference>
<sequence>MTYQAISASLPGPVAVVGYVRGFPRHPQPGTAVTPFDTAPDGAEPANAELKYALVAVQWATQYTTIDLETGETTSEYRSGEFGTPTGTTWYLAPVDVDDSTNRYQLAGRFAASSRWAALPHMIEVPDAPAEVCIHDHPL</sequence>
<dbReference type="EMBL" id="BCTA01000012">
    <property type="protein sequence ID" value="GAT07653.1"/>
    <property type="molecule type" value="Genomic_DNA"/>
</dbReference>
<comment type="caution">
    <text evidence="2">The sequence shown here is derived from an EMBL/GenBank/DDBJ whole genome shotgun (WGS) entry which is preliminary data.</text>
</comment>
<keyword evidence="3" id="KW-1185">Reference proteome</keyword>
<evidence type="ECO:0000313" key="3">
    <source>
        <dbReference type="Proteomes" id="UP000069773"/>
    </source>
</evidence>
<proteinExistence type="predicted"/>
<reference evidence="1 3" key="1">
    <citation type="journal article" date="2016" name="Genome Announc.">
        <title>Draft Genome Sequences of Five Rapidly Growing Mycobacterium Species, M. thermoresistibile, M. fortuitum subsp. acetamidolyticum, M. canariasense, M. brisbanense, and M. novocastrense.</title>
        <authorList>
            <person name="Katahira K."/>
            <person name="Ogura Y."/>
            <person name="Gotoh Y."/>
            <person name="Hayashi T."/>
        </authorList>
    </citation>
    <scope>NUCLEOTIDE SEQUENCE [LARGE SCALE GENOMIC DNA]</scope>
    <source>
        <strain evidence="1 3">JCM18114</strain>
    </source>
</reference>
<dbReference type="Proteomes" id="UP000069773">
    <property type="component" value="Unassembled WGS sequence"/>
</dbReference>
<dbReference type="RefSeq" id="WP_067387452.1">
    <property type="nucleotide sequence ID" value="NZ_BCTA01000012.1"/>
</dbReference>
<protein>
    <submittedName>
        <fullName evidence="2">Uncharacterized protein</fullName>
    </submittedName>
</protein>
<evidence type="ECO:0000313" key="4">
    <source>
        <dbReference type="Proteomes" id="UP001207528"/>
    </source>
</evidence>
<name>A0AAW5ST17_MYCNV</name>
<organism evidence="2 4">
    <name type="scientific">Mycolicibacterium novocastrense</name>
    <name type="common">Mycobacterium novocastrense</name>
    <dbReference type="NCBI Taxonomy" id="59813"/>
    <lineage>
        <taxon>Bacteria</taxon>
        <taxon>Bacillati</taxon>
        <taxon>Actinomycetota</taxon>
        <taxon>Actinomycetes</taxon>
        <taxon>Mycobacteriales</taxon>
        <taxon>Mycobacteriaceae</taxon>
        <taxon>Mycolicibacterium</taxon>
    </lineage>
</organism>
<dbReference type="Proteomes" id="UP001207528">
    <property type="component" value="Unassembled WGS sequence"/>
</dbReference>
<dbReference type="AlphaFoldDB" id="A0AAW5ST17"/>